<feature type="region of interest" description="Disordered" evidence="1">
    <location>
        <begin position="42"/>
        <end position="92"/>
    </location>
</feature>
<proteinExistence type="predicted"/>
<gene>
    <name evidence="2" type="ORF">RGQ15_22310</name>
</gene>
<dbReference type="RefSeq" id="WP_311163109.1">
    <property type="nucleotide sequence ID" value="NZ_JAVQLW010000007.1"/>
</dbReference>
<evidence type="ECO:0000313" key="3">
    <source>
        <dbReference type="Proteomes" id="UP001269144"/>
    </source>
</evidence>
<organism evidence="2 3">
    <name type="scientific">Paracoccus aurantius</name>
    <dbReference type="NCBI Taxonomy" id="3073814"/>
    <lineage>
        <taxon>Bacteria</taxon>
        <taxon>Pseudomonadati</taxon>
        <taxon>Pseudomonadota</taxon>
        <taxon>Alphaproteobacteria</taxon>
        <taxon>Rhodobacterales</taxon>
        <taxon>Paracoccaceae</taxon>
        <taxon>Paracoccus</taxon>
    </lineage>
</organism>
<dbReference type="EMBL" id="JAVQLW010000007">
    <property type="protein sequence ID" value="MDS9470283.1"/>
    <property type="molecule type" value="Genomic_DNA"/>
</dbReference>
<evidence type="ECO:0000313" key="2">
    <source>
        <dbReference type="EMBL" id="MDS9470283.1"/>
    </source>
</evidence>
<reference evidence="3" key="1">
    <citation type="submission" date="2023-07" db="EMBL/GenBank/DDBJ databases">
        <title>Paracoccus sp. MBLB3053 whole genome sequence.</title>
        <authorList>
            <person name="Hwang C.Y."/>
            <person name="Cho E.-S."/>
            <person name="Seo M.-J."/>
        </authorList>
    </citation>
    <scope>NUCLEOTIDE SEQUENCE [LARGE SCALE GENOMIC DNA]</scope>
    <source>
        <strain evidence="3">MBLB3053</strain>
    </source>
</reference>
<protein>
    <submittedName>
        <fullName evidence="2">Uncharacterized protein</fullName>
    </submittedName>
</protein>
<name>A0ABU2HZ09_9RHOB</name>
<comment type="caution">
    <text evidence="2">The sequence shown here is derived from an EMBL/GenBank/DDBJ whole genome shotgun (WGS) entry which is preliminary data.</text>
</comment>
<evidence type="ECO:0000256" key="1">
    <source>
        <dbReference type="SAM" id="MobiDB-lite"/>
    </source>
</evidence>
<sequence length="140" mass="15267">MAGKYHRDYDHYARQSDGHVLAPGSKLIGAYAEGYQAYRNGLGTDANPHPASDDDESGFQGWLYGYQDGERGEPATHVGGPDAVPPDPEPDPIELAEAIRTHEAMDELAAELGLIVPSDWDARTLGQKRDFIDAIYSPQN</sequence>
<accession>A0ABU2HZ09</accession>
<dbReference type="Proteomes" id="UP001269144">
    <property type="component" value="Unassembled WGS sequence"/>
</dbReference>
<keyword evidence="3" id="KW-1185">Reference proteome</keyword>